<dbReference type="OrthoDB" id="9840092at2"/>
<sequence>MRRSVSAWLPGAIVTALGVGFFVGGLSYGLAHDGRMAPGLMPALTGLGMIVFGLLLVVSELRSSRATGTAAAVPAEVTERTPIRVGGSDATDAAVEKPSDNMESDIADREERHRLRPWFILAAMVGSLVLAPYIGLIPALALGAFVMMKFVEREPWIASIAVSVLILIASWYVFDDFLEVNLPWGVFAGVM</sequence>
<evidence type="ECO:0000313" key="3">
    <source>
        <dbReference type="EMBL" id="GFG52669.1"/>
    </source>
</evidence>
<dbReference type="RefSeq" id="WP_097937877.1">
    <property type="nucleotide sequence ID" value="NZ_BLKS01000001.1"/>
</dbReference>
<accession>A0A2A7NGY1</accession>
<feature type="transmembrane region" description="Helical" evidence="1">
    <location>
        <begin position="7"/>
        <end position="28"/>
    </location>
</feature>
<reference evidence="4 5" key="1">
    <citation type="submission" date="2017-10" db="EMBL/GenBank/DDBJ databases">
        <title>The new phylogeny of genus Mycobacterium.</title>
        <authorList>
            <person name="Tortoli E."/>
            <person name="Trovato A."/>
            <person name="Cirillo D.M."/>
        </authorList>
    </citation>
    <scope>NUCLEOTIDE SEQUENCE [LARGE SCALE GENOMIC DNA]</scope>
    <source>
        <strain evidence="4 5">CCUG37673</strain>
    </source>
</reference>
<dbReference type="AlphaFoldDB" id="A0A2A7NGY1"/>
<keyword evidence="5" id="KW-1185">Reference proteome</keyword>
<evidence type="ECO:0000256" key="1">
    <source>
        <dbReference type="SAM" id="Phobius"/>
    </source>
</evidence>
<feature type="transmembrane region" description="Helical" evidence="1">
    <location>
        <begin position="40"/>
        <end position="58"/>
    </location>
</feature>
<evidence type="ECO:0000313" key="5">
    <source>
        <dbReference type="Proteomes" id="UP000220914"/>
    </source>
</evidence>
<keyword evidence="1" id="KW-1133">Transmembrane helix</keyword>
<proteinExistence type="predicted"/>
<dbReference type="InterPro" id="IPR009936">
    <property type="entry name" value="DUF1468"/>
</dbReference>
<dbReference type="EMBL" id="PDCP01000002">
    <property type="protein sequence ID" value="PEG42691.1"/>
    <property type="molecule type" value="Genomic_DNA"/>
</dbReference>
<reference evidence="3" key="3">
    <citation type="submission" date="2020-02" db="EMBL/GenBank/DDBJ databases">
        <authorList>
            <person name="Matsumoto Y."/>
            <person name="Motooka D."/>
            <person name="Nakamura S."/>
        </authorList>
    </citation>
    <scope>NUCLEOTIDE SEQUENCE</scope>
    <source>
        <strain evidence="3">JCM 6377</strain>
    </source>
</reference>
<dbReference type="Proteomes" id="UP000465302">
    <property type="component" value="Unassembled WGS sequence"/>
</dbReference>
<protein>
    <recommendedName>
        <fullName evidence="2">DUF1468 domain-containing protein</fullName>
    </recommendedName>
</protein>
<name>A0A2A7NGY1_MYCAG</name>
<feature type="transmembrane region" description="Helical" evidence="1">
    <location>
        <begin position="156"/>
        <end position="174"/>
    </location>
</feature>
<reference evidence="3 6" key="2">
    <citation type="journal article" date="2019" name="Emerg. Microbes Infect.">
        <title>Comprehensive subspecies identification of 175 nontuberculous mycobacteria species based on 7547 genomic profiles.</title>
        <authorList>
            <person name="Matsumoto Y."/>
            <person name="Kinjo T."/>
            <person name="Motooka D."/>
            <person name="Nabeya D."/>
            <person name="Jung N."/>
            <person name="Uechi K."/>
            <person name="Horii T."/>
            <person name="Iida T."/>
            <person name="Fujita J."/>
            <person name="Nakamura S."/>
        </authorList>
    </citation>
    <scope>NUCLEOTIDE SEQUENCE [LARGE SCALE GENOMIC DNA]</scope>
    <source>
        <strain evidence="3 6">JCM 6377</strain>
    </source>
</reference>
<evidence type="ECO:0000313" key="4">
    <source>
        <dbReference type="EMBL" id="PEG42691.1"/>
    </source>
</evidence>
<feature type="domain" description="DUF1468" evidence="2">
    <location>
        <begin position="11"/>
        <end position="183"/>
    </location>
</feature>
<dbReference type="Pfam" id="PF07331">
    <property type="entry name" value="TctB"/>
    <property type="match status" value="1"/>
</dbReference>
<keyword evidence="1" id="KW-0812">Transmembrane</keyword>
<evidence type="ECO:0000313" key="6">
    <source>
        <dbReference type="Proteomes" id="UP000465302"/>
    </source>
</evidence>
<comment type="caution">
    <text evidence="4">The sequence shown here is derived from an EMBL/GenBank/DDBJ whole genome shotgun (WGS) entry which is preliminary data.</text>
</comment>
<dbReference type="EMBL" id="BLKS01000001">
    <property type="protein sequence ID" value="GFG52669.1"/>
    <property type="molecule type" value="Genomic_DNA"/>
</dbReference>
<gene>
    <name evidence="4" type="ORF">CQY20_01455</name>
    <name evidence="3" type="ORF">MAGR_41100</name>
</gene>
<dbReference type="Proteomes" id="UP000220914">
    <property type="component" value="Unassembled WGS sequence"/>
</dbReference>
<organism evidence="4 5">
    <name type="scientific">Mycolicibacterium agri</name>
    <name type="common">Mycobacterium agri</name>
    <dbReference type="NCBI Taxonomy" id="36811"/>
    <lineage>
        <taxon>Bacteria</taxon>
        <taxon>Bacillati</taxon>
        <taxon>Actinomycetota</taxon>
        <taxon>Actinomycetes</taxon>
        <taxon>Mycobacteriales</taxon>
        <taxon>Mycobacteriaceae</taxon>
        <taxon>Mycolicibacterium</taxon>
    </lineage>
</organism>
<keyword evidence="1" id="KW-0472">Membrane</keyword>
<evidence type="ECO:0000259" key="2">
    <source>
        <dbReference type="Pfam" id="PF07331"/>
    </source>
</evidence>
<feature type="transmembrane region" description="Helical" evidence="1">
    <location>
        <begin position="118"/>
        <end position="144"/>
    </location>
</feature>